<name>A0ACC2IDJ0_9PLEO</name>
<gene>
    <name evidence="1" type="ORF">OPT61_g4595</name>
</gene>
<keyword evidence="2" id="KW-1185">Reference proteome</keyword>
<dbReference type="EMBL" id="JAPHNI010000266">
    <property type="protein sequence ID" value="KAJ8113240.1"/>
    <property type="molecule type" value="Genomic_DNA"/>
</dbReference>
<evidence type="ECO:0000313" key="2">
    <source>
        <dbReference type="Proteomes" id="UP001153331"/>
    </source>
</evidence>
<reference evidence="1" key="1">
    <citation type="submission" date="2022-11" db="EMBL/GenBank/DDBJ databases">
        <title>Genome Sequence of Boeremia exigua.</title>
        <authorList>
            <person name="Buettner E."/>
        </authorList>
    </citation>
    <scope>NUCLEOTIDE SEQUENCE</scope>
    <source>
        <strain evidence="1">CU02</strain>
    </source>
</reference>
<evidence type="ECO:0000313" key="1">
    <source>
        <dbReference type="EMBL" id="KAJ8113240.1"/>
    </source>
</evidence>
<organism evidence="1 2">
    <name type="scientific">Boeremia exigua</name>
    <dbReference type="NCBI Taxonomy" id="749465"/>
    <lineage>
        <taxon>Eukaryota</taxon>
        <taxon>Fungi</taxon>
        <taxon>Dikarya</taxon>
        <taxon>Ascomycota</taxon>
        <taxon>Pezizomycotina</taxon>
        <taxon>Dothideomycetes</taxon>
        <taxon>Pleosporomycetidae</taxon>
        <taxon>Pleosporales</taxon>
        <taxon>Pleosporineae</taxon>
        <taxon>Didymellaceae</taxon>
        <taxon>Boeremia</taxon>
    </lineage>
</organism>
<protein>
    <submittedName>
        <fullName evidence="1">Uncharacterized protein</fullName>
    </submittedName>
</protein>
<comment type="caution">
    <text evidence="1">The sequence shown here is derived from an EMBL/GenBank/DDBJ whole genome shotgun (WGS) entry which is preliminary data.</text>
</comment>
<proteinExistence type="predicted"/>
<sequence>MPLPKSLRRPVRRTSSASSAGTSQRKKCRMCNNLDPRQHANTVEDAEARGETRASLSLVLDALALSNINTSSRGCRFCAVLVQTLDAFFEKWRGARCRVNIDIQEKETIKVSLDGPRWGKRIVEIYAGSASRPPWPTLGAAHHIPVDAGSDESFNFIRRCIQGCLANPKHTLCKMTCELSVSAPKRLIDVGRSTRPICMVETQGKAFQYVALSHCWGSKPPLTATKASWAKLTVNIPFGDLPALFQDAVIITRQLGLRYLWIDSLCILQDSLLDWETEAAKMASIYQNSYVTISATNSGDNTAKCLAVRRKPVRIPYENTTKKEYAVRARICSNHHPDSDGNPAKPTGPLTSRAWALQEHALSTRVLHYTATELMFECRTSYRCECMPERRTRATTPALIPRAVASKDATAVWTAWHRIVEQYSSRKLTMPGDKLPAISGIASKIRKATHSEYIAGLWKNNLAFDLLWQRTTPALSDEDFHALETWRAPSFSWSSLNAPVTYYTPDDDDRATCFSNITLVAYDVIPTGLNVLGTVSDATLTIRGRTNVATISGKYVRGAWEYTLLIKGTSAIHMTHDCCLVKAEIKSDADDEQWTVRRAQTKQSLSEFEGPALCLSVARHGDFISGIVLGISERRPEAWERLGTFAAGSESLRHAEERDLVLV</sequence>
<dbReference type="Proteomes" id="UP001153331">
    <property type="component" value="Unassembled WGS sequence"/>
</dbReference>
<accession>A0ACC2IDJ0</accession>